<evidence type="ECO:0000313" key="2">
    <source>
        <dbReference type="EnsemblProtists" id="EOD16147"/>
    </source>
</evidence>
<dbReference type="RefSeq" id="XP_005768576.1">
    <property type="nucleotide sequence ID" value="XM_005768519.1"/>
</dbReference>
<reference evidence="2" key="2">
    <citation type="submission" date="2024-10" db="UniProtKB">
        <authorList>
            <consortium name="EnsemblProtists"/>
        </authorList>
    </citation>
    <scope>IDENTIFICATION</scope>
</reference>
<feature type="signal peptide" evidence="1">
    <location>
        <begin position="1"/>
        <end position="17"/>
    </location>
</feature>
<dbReference type="KEGG" id="ehx:EMIHUDRAFT_445469"/>
<keyword evidence="3" id="KW-1185">Reference proteome</keyword>
<evidence type="ECO:0000256" key="1">
    <source>
        <dbReference type="SAM" id="SignalP"/>
    </source>
</evidence>
<organism evidence="2 3">
    <name type="scientific">Emiliania huxleyi (strain CCMP1516)</name>
    <dbReference type="NCBI Taxonomy" id="280463"/>
    <lineage>
        <taxon>Eukaryota</taxon>
        <taxon>Haptista</taxon>
        <taxon>Haptophyta</taxon>
        <taxon>Prymnesiophyceae</taxon>
        <taxon>Isochrysidales</taxon>
        <taxon>Noelaerhabdaceae</taxon>
        <taxon>Emiliania</taxon>
    </lineage>
</organism>
<dbReference type="AlphaFoldDB" id="A0A0D3IY12"/>
<feature type="chain" id="PRO_5044210985" description="Pectinesterase inhibitor domain-containing protein" evidence="1">
    <location>
        <begin position="18"/>
        <end position="187"/>
    </location>
</feature>
<dbReference type="PaxDb" id="2903-EOD16147"/>
<dbReference type="EnsemblProtists" id="EOD16147">
    <property type="protein sequence ID" value="EOD16147"/>
    <property type="gene ID" value="EMIHUDRAFT_445469"/>
</dbReference>
<dbReference type="HOGENOM" id="CLU_1450216_0_0_1"/>
<name>A0A0D3IY12_EMIH1</name>
<keyword evidence="1" id="KW-0732">Signal</keyword>
<protein>
    <recommendedName>
        <fullName evidence="4">Pectinesterase inhibitor domain-containing protein</fullName>
    </recommendedName>
</protein>
<dbReference type="Proteomes" id="UP000013827">
    <property type="component" value="Unassembled WGS sequence"/>
</dbReference>
<sequence length="187" mass="19119">MKLPQLLAALLLVVASGLRLPPLSRRGVIGAAFAASAPALRAVAAYGEAANQAPPALVPSPFYPTGEMAKTCEVVAAGREDVCLKPLKMLSAYDEMRLRKASDALKAAGSSTPASDEAVRLIGLVEAKEWATLAGELGCTQPKTPDAAPKKCVTSVAGLDVAKLAAAVSKKDPALMTDALVKLAASL</sequence>
<evidence type="ECO:0000313" key="3">
    <source>
        <dbReference type="Proteomes" id="UP000013827"/>
    </source>
</evidence>
<evidence type="ECO:0008006" key="4">
    <source>
        <dbReference type="Google" id="ProtNLM"/>
    </source>
</evidence>
<reference evidence="3" key="1">
    <citation type="journal article" date="2013" name="Nature">
        <title>Pan genome of the phytoplankton Emiliania underpins its global distribution.</title>
        <authorList>
            <person name="Read B.A."/>
            <person name="Kegel J."/>
            <person name="Klute M.J."/>
            <person name="Kuo A."/>
            <person name="Lefebvre S.C."/>
            <person name="Maumus F."/>
            <person name="Mayer C."/>
            <person name="Miller J."/>
            <person name="Monier A."/>
            <person name="Salamov A."/>
            <person name="Young J."/>
            <person name="Aguilar M."/>
            <person name="Claverie J.M."/>
            <person name="Frickenhaus S."/>
            <person name="Gonzalez K."/>
            <person name="Herman E.K."/>
            <person name="Lin Y.C."/>
            <person name="Napier J."/>
            <person name="Ogata H."/>
            <person name="Sarno A.F."/>
            <person name="Shmutz J."/>
            <person name="Schroeder D."/>
            <person name="de Vargas C."/>
            <person name="Verret F."/>
            <person name="von Dassow P."/>
            <person name="Valentin K."/>
            <person name="Van de Peer Y."/>
            <person name="Wheeler G."/>
            <person name="Dacks J.B."/>
            <person name="Delwiche C.F."/>
            <person name="Dyhrman S.T."/>
            <person name="Glockner G."/>
            <person name="John U."/>
            <person name="Richards T."/>
            <person name="Worden A.Z."/>
            <person name="Zhang X."/>
            <person name="Grigoriev I.V."/>
            <person name="Allen A.E."/>
            <person name="Bidle K."/>
            <person name="Borodovsky M."/>
            <person name="Bowler C."/>
            <person name="Brownlee C."/>
            <person name="Cock J.M."/>
            <person name="Elias M."/>
            <person name="Gladyshev V.N."/>
            <person name="Groth M."/>
            <person name="Guda C."/>
            <person name="Hadaegh A."/>
            <person name="Iglesias-Rodriguez M.D."/>
            <person name="Jenkins J."/>
            <person name="Jones B.M."/>
            <person name="Lawson T."/>
            <person name="Leese F."/>
            <person name="Lindquist E."/>
            <person name="Lobanov A."/>
            <person name="Lomsadze A."/>
            <person name="Malik S.B."/>
            <person name="Marsh M.E."/>
            <person name="Mackinder L."/>
            <person name="Mock T."/>
            <person name="Mueller-Roeber B."/>
            <person name="Pagarete A."/>
            <person name="Parker M."/>
            <person name="Probert I."/>
            <person name="Quesneville H."/>
            <person name="Raines C."/>
            <person name="Rensing S.A."/>
            <person name="Riano-Pachon D.M."/>
            <person name="Richier S."/>
            <person name="Rokitta S."/>
            <person name="Shiraiwa Y."/>
            <person name="Soanes D.M."/>
            <person name="van der Giezen M."/>
            <person name="Wahlund T.M."/>
            <person name="Williams B."/>
            <person name="Wilson W."/>
            <person name="Wolfe G."/>
            <person name="Wurch L.L."/>
        </authorList>
    </citation>
    <scope>NUCLEOTIDE SEQUENCE</scope>
</reference>
<accession>A0A0D3IY12</accession>
<proteinExistence type="predicted"/>
<dbReference type="GeneID" id="17262308"/>